<comment type="caution">
    <text evidence="1">The sequence shown here is derived from an EMBL/GenBank/DDBJ whole genome shotgun (WGS) entry which is preliminary data.</text>
</comment>
<proteinExistence type="predicted"/>
<dbReference type="AlphaFoldDB" id="A0A840PQP9"/>
<name>A0A840PQP9_9ACTN</name>
<evidence type="ECO:0000313" key="2">
    <source>
        <dbReference type="Proteomes" id="UP000578449"/>
    </source>
</evidence>
<evidence type="ECO:0000313" key="1">
    <source>
        <dbReference type="EMBL" id="MBB5140100.1"/>
    </source>
</evidence>
<dbReference type="RefSeq" id="WP_221337684.1">
    <property type="nucleotide sequence ID" value="NZ_BAABIX010000043.1"/>
</dbReference>
<dbReference type="Proteomes" id="UP000578449">
    <property type="component" value="Unassembled WGS sequence"/>
</dbReference>
<protein>
    <submittedName>
        <fullName evidence="1">Uncharacterized protein</fullName>
    </submittedName>
</protein>
<reference evidence="1 2" key="1">
    <citation type="submission" date="2020-08" db="EMBL/GenBank/DDBJ databases">
        <title>Genomic Encyclopedia of Type Strains, Phase IV (KMG-IV): sequencing the most valuable type-strain genomes for metagenomic binning, comparative biology and taxonomic classification.</title>
        <authorList>
            <person name="Goeker M."/>
        </authorList>
    </citation>
    <scope>NUCLEOTIDE SEQUENCE [LARGE SCALE GENOMIC DNA]</scope>
    <source>
        <strain evidence="1 2">DSM 45615</strain>
    </source>
</reference>
<sequence>MSAEGVEHALRQRRAEFERLSGDLLDLESHSGYLLLKGAELTGETKRRWERAEAGIATLWWLFDAFRRTLEKAEEVRARRPRPGAAELAELTALLTGPSVEMKVEDVPVERRSLVRAAAEWLTLDQVLRRMDDAYRESAQTIAAVDSAWTVLAPRVNAAEAVWDSARRLAEELGEPDPELVRLGEALVALRDAARSDPLTYATGDPRELAEMDRFAAELADRRGLLEQAVRIKAGYAERVAALAARLDEVERAELAVVEARDLVLIKIANPVLPAMPDQARTLRDRLDALDGLRGAGDWTDLARRMTELERAADEALAQARATAEAVTGLIARRDELRGRLEAFKAKAVRLGRAEDAELGYLYRRAHDLLWTAPCDLRQSTVAVAGYQRAISQTGAGG</sequence>
<keyword evidence="2" id="KW-1185">Reference proteome</keyword>
<gene>
    <name evidence="1" type="ORF">HNP84_009865</name>
</gene>
<organism evidence="1 2">
    <name type="scientific">Thermocatellispora tengchongensis</name>
    <dbReference type="NCBI Taxonomy" id="1073253"/>
    <lineage>
        <taxon>Bacteria</taxon>
        <taxon>Bacillati</taxon>
        <taxon>Actinomycetota</taxon>
        <taxon>Actinomycetes</taxon>
        <taxon>Streptosporangiales</taxon>
        <taxon>Streptosporangiaceae</taxon>
        <taxon>Thermocatellispora</taxon>
    </lineage>
</organism>
<dbReference type="EMBL" id="JACHGN010000036">
    <property type="protein sequence ID" value="MBB5140100.1"/>
    <property type="molecule type" value="Genomic_DNA"/>
</dbReference>
<accession>A0A840PQP9</accession>